<feature type="binding site" evidence="2">
    <location>
        <position position="114"/>
    </location>
    <ligand>
        <name>L-glutamate</name>
        <dbReference type="ChEBI" id="CHEBI:29985"/>
    </ligand>
</feature>
<reference evidence="8" key="2">
    <citation type="submission" date="2020-04" db="EMBL/GenBank/DDBJ databases">
        <authorList>
            <consortium name="NCBI Genome Project"/>
        </authorList>
    </citation>
    <scope>NUCLEOTIDE SEQUENCE</scope>
    <source>
        <strain evidence="8">CBS 781.70</strain>
    </source>
</reference>
<evidence type="ECO:0000313" key="8">
    <source>
        <dbReference type="RefSeq" id="XP_033537558.1"/>
    </source>
</evidence>
<dbReference type="RefSeq" id="XP_033537558.1">
    <property type="nucleotide sequence ID" value="XM_033676964.1"/>
</dbReference>
<gene>
    <name evidence="6 8" type="ORF">P152DRAFT_411219</name>
</gene>
<dbReference type="PANTHER" id="PTHR11686">
    <property type="entry name" value="GAMMA GLUTAMYL TRANSPEPTIDASE"/>
    <property type="match status" value="1"/>
</dbReference>
<evidence type="ECO:0000313" key="6">
    <source>
        <dbReference type="EMBL" id="KAF1815927.1"/>
    </source>
</evidence>
<feature type="chain" id="PRO_5044632010" description="Glutathione hydrolase" evidence="5">
    <location>
        <begin position="21"/>
        <end position="581"/>
    </location>
</feature>
<sequence>MAPLWRAITSYLLTSQATLGSPTPGGLYEKQPGGRSERDVTLSGRSNHGAVASESDLCSKIGIDILNRHGNAADALVGTVFCVGVVGMHHSGIGGGGFMLVREPSGRHTAIDFRETAPAAAFEEMYSKNINLSMTGGLASGVPGDVAGLWELHSRHGKLPWKQVVRPAAKVATEGWLVNEDLVSYMNSAAGTNRTGGFFVTDPQWAVDFAPNGTRLGLGDTITRKRYGKTLHKIAKYGPKAFYEGEDAEAMIRALQAQNGTMTMDDLKSYTVAVRKPLEIIYRGYTMRSCPAPASGAVALSVLKIIEGFEDVGKPEAANISTHRLDEAMRWAYAQRSELGDPAYQSNISAFEHRMIDEQTAVEMRAKILDYSQNVSYYNPQGLEVLETHGTSHIVVADRDGMAITLTTTVNLLFGSQLVVPETGVVMNNEMNDFSVPGKSNQFGYVPSPANFVRPGKRPLSSISPTIVENPDGSLYFVTGAAGGSRIITGTILSIWNVLDKGMTVFEALKEPRFHDQLQPNVVQFEYDFNNETTEFMSSRDHNVTFMAPGSSAVQALRILPNGTYEAAGETRQKNSGGFAF</sequence>
<feature type="binding site" evidence="2">
    <location>
        <position position="484"/>
    </location>
    <ligand>
        <name>L-glutamate</name>
        <dbReference type="ChEBI" id="CHEBI:29985"/>
    </ligand>
</feature>
<feature type="region of interest" description="Disordered" evidence="4">
    <location>
        <begin position="22"/>
        <end position="47"/>
    </location>
</feature>
<dbReference type="PANTHER" id="PTHR11686:SF62">
    <property type="entry name" value="GLUTATHIONE HYDROLASE"/>
    <property type="match status" value="1"/>
</dbReference>
<reference evidence="6 8" key="1">
    <citation type="submission" date="2020-01" db="EMBL/GenBank/DDBJ databases">
        <authorList>
            <consortium name="DOE Joint Genome Institute"/>
            <person name="Haridas S."/>
            <person name="Albert R."/>
            <person name="Binder M."/>
            <person name="Bloem J."/>
            <person name="Labutti K."/>
            <person name="Salamov A."/>
            <person name="Andreopoulos B."/>
            <person name="Baker S.E."/>
            <person name="Barry K."/>
            <person name="Bills G."/>
            <person name="Bluhm B.H."/>
            <person name="Cannon C."/>
            <person name="Castanera R."/>
            <person name="Culley D.E."/>
            <person name="Daum C."/>
            <person name="Ezra D."/>
            <person name="Gonzalez J.B."/>
            <person name="Henrissat B."/>
            <person name="Kuo A."/>
            <person name="Liang C."/>
            <person name="Lipzen A."/>
            <person name="Lutzoni F."/>
            <person name="Magnuson J."/>
            <person name="Mondo S."/>
            <person name="Nolan M."/>
            <person name="Ohm R."/>
            <person name="Pangilinan J."/>
            <person name="Park H.-J."/>
            <person name="Ramirez L."/>
            <person name="Alfaro M."/>
            <person name="Sun H."/>
            <person name="Tritt A."/>
            <person name="Yoshinaga Y."/>
            <person name="Zwiers L.-H."/>
            <person name="Turgeon B.G."/>
            <person name="Goodwin S.B."/>
            <person name="Spatafora J.W."/>
            <person name="Crous P.W."/>
            <person name="Grigoriev I.V."/>
        </authorList>
    </citation>
    <scope>NUCLEOTIDE SEQUENCE</scope>
    <source>
        <strain evidence="6 8">CBS 781.70</strain>
    </source>
</reference>
<dbReference type="SUPFAM" id="SSF56235">
    <property type="entry name" value="N-terminal nucleophile aminohydrolases (Ntn hydrolases)"/>
    <property type="match status" value="1"/>
</dbReference>
<dbReference type="Proteomes" id="UP000504638">
    <property type="component" value="Unplaced"/>
</dbReference>
<dbReference type="PRINTS" id="PR01210">
    <property type="entry name" value="GGTRANSPTASE"/>
</dbReference>
<dbReference type="NCBIfam" id="TIGR00066">
    <property type="entry name" value="g_glut_trans"/>
    <property type="match status" value="1"/>
</dbReference>
<dbReference type="AlphaFoldDB" id="A0A6G1GCW1"/>
<name>A0A6G1GCW1_9PEZI</name>
<dbReference type="InterPro" id="IPR043137">
    <property type="entry name" value="GGT_ssub_C"/>
</dbReference>
<feature type="binding site" evidence="2">
    <location>
        <position position="433"/>
    </location>
    <ligand>
        <name>L-glutamate</name>
        <dbReference type="ChEBI" id="CHEBI:29985"/>
    </ligand>
</feature>
<dbReference type="Gene3D" id="1.10.246.130">
    <property type="match status" value="1"/>
</dbReference>
<dbReference type="EMBL" id="ML975151">
    <property type="protein sequence ID" value="KAF1815927.1"/>
    <property type="molecule type" value="Genomic_DNA"/>
</dbReference>
<feature type="signal peptide" evidence="5">
    <location>
        <begin position="1"/>
        <end position="20"/>
    </location>
</feature>
<protein>
    <recommendedName>
        <fullName evidence="3">Glutathione hydrolase</fullName>
        <ecNumber evidence="3">2.3.2.2</ecNumber>
        <ecNumber evidence="3">3.4.19.13</ecNumber>
    </recommendedName>
    <alternativeName>
        <fullName evidence="3">Gamma-glutamyltransferase</fullName>
    </alternativeName>
    <alternativeName>
        <fullName evidence="3">Gamma-glutamyltranspeptidase</fullName>
    </alternativeName>
</protein>
<reference evidence="8" key="3">
    <citation type="submission" date="2025-04" db="UniProtKB">
        <authorList>
            <consortium name="RefSeq"/>
        </authorList>
    </citation>
    <scope>IDENTIFICATION</scope>
    <source>
        <strain evidence="8">CBS 781.70</strain>
    </source>
</reference>
<dbReference type="InterPro" id="IPR043138">
    <property type="entry name" value="GGT_lsub"/>
</dbReference>
<dbReference type="GO" id="GO:0005886">
    <property type="term" value="C:plasma membrane"/>
    <property type="evidence" value="ECO:0007669"/>
    <property type="project" value="TreeGrafter"/>
</dbReference>
<dbReference type="OrthoDB" id="1081007at2759"/>
<dbReference type="InterPro" id="IPR029055">
    <property type="entry name" value="Ntn_hydrolases_N"/>
</dbReference>
<comment type="catalytic activity">
    <reaction evidence="3">
        <text>glutathione + H2O = L-cysteinylglycine + L-glutamate</text>
        <dbReference type="Rhea" id="RHEA:28807"/>
        <dbReference type="ChEBI" id="CHEBI:15377"/>
        <dbReference type="ChEBI" id="CHEBI:29985"/>
        <dbReference type="ChEBI" id="CHEBI:57925"/>
        <dbReference type="ChEBI" id="CHEBI:61694"/>
        <dbReference type="EC" id="3.4.19.13"/>
    </reaction>
</comment>
<comment type="function">
    <text evidence="3">Cleaves the gamma-glutamyl peptide bond of glutathione and glutathione conjugates.</text>
</comment>
<comment type="catalytic activity">
    <reaction evidence="3">
        <text>an N-terminal (5-L-glutamyl)-[peptide] + an alpha-amino acid = 5-L-glutamyl amino acid + an N-terminal L-alpha-aminoacyl-[peptide]</text>
        <dbReference type="Rhea" id="RHEA:23904"/>
        <dbReference type="Rhea" id="RHEA-COMP:9780"/>
        <dbReference type="Rhea" id="RHEA-COMP:9795"/>
        <dbReference type="ChEBI" id="CHEBI:77644"/>
        <dbReference type="ChEBI" id="CHEBI:78597"/>
        <dbReference type="ChEBI" id="CHEBI:78599"/>
        <dbReference type="ChEBI" id="CHEBI:78608"/>
        <dbReference type="EC" id="2.3.2.2"/>
    </reaction>
</comment>
<dbReference type="FunFam" id="3.60.20.40:FF:000008">
    <property type="entry name" value="Gamma-glutamyltranspeptidase (Eurofung)"/>
    <property type="match status" value="1"/>
</dbReference>
<organism evidence="6">
    <name type="scientific">Eremomyces bilateralis CBS 781.70</name>
    <dbReference type="NCBI Taxonomy" id="1392243"/>
    <lineage>
        <taxon>Eukaryota</taxon>
        <taxon>Fungi</taxon>
        <taxon>Dikarya</taxon>
        <taxon>Ascomycota</taxon>
        <taxon>Pezizomycotina</taxon>
        <taxon>Dothideomycetes</taxon>
        <taxon>Dothideomycetes incertae sedis</taxon>
        <taxon>Eremomycetales</taxon>
        <taxon>Eremomycetaceae</taxon>
        <taxon>Eremomyces</taxon>
    </lineage>
</organism>
<comment type="pathway">
    <text evidence="3">Sulfur metabolism; glutathione metabolism.</text>
</comment>
<feature type="active site" description="Nucleophile" evidence="1">
    <location>
        <position position="391"/>
    </location>
</feature>
<keyword evidence="3" id="KW-0012">Acyltransferase</keyword>
<dbReference type="InterPro" id="IPR000101">
    <property type="entry name" value="GGT_peptidase"/>
</dbReference>
<evidence type="ECO:0000256" key="2">
    <source>
        <dbReference type="PIRSR" id="PIRSR600101-2"/>
    </source>
</evidence>
<comment type="catalytic activity">
    <reaction evidence="3">
        <text>an S-substituted glutathione + H2O = an S-substituted L-cysteinylglycine + L-glutamate</text>
        <dbReference type="Rhea" id="RHEA:59468"/>
        <dbReference type="ChEBI" id="CHEBI:15377"/>
        <dbReference type="ChEBI" id="CHEBI:29985"/>
        <dbReference type="ChEBI" id="CHEBI:90779"/>
        <dbReference type="ChEBI" id="CHEBI:143103"/>
        <dbReference type="EC" id="3.4.19.13"/>
    </reaction>
</comment>
<dbReference type="GO" id="GO:0036374">
    <property type="term" value="F:glutathione hydrolase activity"/>
    <property type="evidence" value="ECO:0007669"/>
    <property type="project" value="UniProtKB-UniRule"/>
</dbReference>
<proteinExistence type="predicted"/>
<evidence type="ECO:0000256" key="5">
    <source>
        <dbReference type="SAM" id="SignalP"/>
    </source>
</evidence>
<dbReference type="UniPathway" id="UPA00204"/>
<accession>A0A6G1GCW1</accession>
<dbReference type="GO" id="GO:0103068">
    <property type="term" value="F:leukotriene C4 gamma-glutamyl transferase activity"/>
    <property type="evidence" value="ECO:0007669"/>
    <property type="project" value="UniProtKB-EC"/>
</dbReference>
<feature type="binding site" evidence="2">
    <location>
        <begin position="461"/>
        <end position="462"/>
    </location>
    <ligand>
        <name>L-glutamate</name>
        <dbReference type="ChEBI" id="CHEBI:29985"/>
    </ligand>
</feature>
<dbReference type="GO" id="GO:0006751">
    <property type="term" value="P:glutathione catabolic process"/>
    <property type="evidence" value="ECO:0007669"/>
    <property type="project" value="UniProtKB-UniRule"/>
</dbReference>
<keyword evidence="5" id="KW-0732">Signal</keyword>
<evidence type="ECO:0000256" key="1">
    <source>
        <dbReference type="PIRSR" id="PIRSR600101-1"/>
    </source>
</evidence>
<dbReference type="Gene3D" id="3.60.20.40">
    <property type="match status" value="1"/>
</dbReference>
<keyword evidence="3" id="KW-0378">Hydrolase</keyword>
<feature type="binding site" evidence="2">
    <location>
        <begin position="409"/>
        <end position="411"/>
    </location>
    <ligand>
        <name>L-glutamate</name>
        <dbReference type="ChEBI" id="CHEBI:29985"/>
    </ligand>
</feature>
<evidence type="ECO:0000256" key="3">
    <source>
        <dbReference type="RuleBase" id="RU368068"/>
    </source>
</evidence>
<keyword evidence="3" id="KW-0808">Transferase</keyword>
<evidence type="ECO:0000313" key="7">
    <source>
        <dbReference type="Proteomes" id="UP000504638"/>
    </source>
</evidence>
<dbReference type="GeneID" id="54417534"/>
<dbReference type="Pfam" id="PF01019">
    <property type="entry name" value="G_glu_transpept"/>
    <property type="match status" value="1"/>
</dbReference>
<keyword evidence="7" id="KW-1185">Reference proteome</keyword>
<dbReference type="EC" id="3.4.19.13" evidence="3"/>
<dbReference type="EC" id="2.3.2.2" evidence="3"/>
<evidence type="ECO:0000256" key="4">
    <source>
        <dbReference type="SAM" id="MobiDB-lite"/>
    </source>
</evidence>